<dbReference type="GeneID" id="25299680"/>
<dbReference type="VEuPathDB" id="FungiDB:Z517_00190"/>
<dbReference type="FunFam" id="3.40.50.720:FF:000084">
    <property type="entry name" value="Short-chain dehydrogenase reductase"/>
    <property type="match status" value="1"/>
</dbReference>
<dbReference type="GO" id="GO:0016491">
    <property type="term" value="F:oxidoreductase activity"/>
    <property type="evidence" value="ECO:0007669"/>
    <property type="project" value="UniProtKB-KW"/>
</dbReference>
<proteinExistence type="inferred from homology"/>
<dbReference type="Proteomes" id="UP000053029">
    <property type="component" value="Unassembled WGS sequence"/>
</dbReference>
<reference evidence="6 7" key="1">
    <citation type="submission" date="2015-01" db="EMBL/GenBank/DDBJ databases">
        <title>The Genome Sequence of Fonsecaea pedrosoi CBS 271.37.</title>
        <authorList>
            <consortium name="The Broad Institute Genomics Platform"/>
            <person name="Cuomo C."/>
            <person name="de Hoog S."/>
            <person name="Gorbushina A."/>
            <person name="Stielow B."/>
            <person name="Teixiera M."/>
            <person name="Abouelleil A."/>
            <person name="Chapman S.B."/>
            <person name="Priest M."/>
            <person name="Young S.K."/>
            <person name="Wortman J."/>
            <person name="Nusbaum C."/>
            <person name="Birren B."/>
        </authorList>
    </citation>
    <scope>NUCLEOTIDE SEQUENCE [LARGE SCALE GENOMIC DNA]</scope>
    <source>
        <strain evidence="6 7">CBS 271.37</strain>
    </source>
</reference>
<dbReference type="Pfam" id="PF13561">
    <property type="entry name" value="adh_short_C2"/>
    <property type="match status" value="1"/>
</dbReference>
<evidence type="ECO:0000313" key="7">
    <source>
        <dbReference type="Proteomes" id="UP000053029"/>
    </source>
</evidence>
<evidence type="ECO:0000313" key="6">
    <source>
        <dbReference type="EMBL" id="KIW84802.1"/>
    </source>
</evidence>
<gene>
    <name evidence="6" type="ORF">Z517_00190</name>
</gene>
<evidence type="ECO:0000256" key="3">
    <source>
        <dbReference type="ARBA" id="ARBA00023002"/>
    </source>
</evidence>
<dbReference type="CDD" id="cd05233">
    <property type="entry name" value="SDR_c"/>
    <property type="match status" value="1"/>
</dbReference>
<dbReference type="EMBL" id="KN846969">
    <property type="protein sequence ID" value="KIW84802.1"/>
    <property type="molecule type" value="Genomic_DNA"/>
</dbReference>
<dbReference type="PANTHER" id="PTHR43180:SF28">
    <property type="entry name" value="NAD(P)-BINDING ROSSMANN-FOLD SUPERFAMILY PROTEIN"/>
    <property type="match status" value="1"/>
</dbReference>
<dbReference type="Gene3D" id="3.40.50.720">
    <property type="entry name" value="NAD(P)-binding Rossmann-like Domain"/>
    <property type="match status" value="1"/>
</dbReference>
<dbReference type="PRINTS" id="PR00080">
    <property type="entry name" value="SDRFAMILY"/>
</dbReference>
<dbReference type="GO" id="GO:0006629">
    <property type="term" value="P:lipid metabolic process"/>
    <property type="evidence" value="ECO:0007669"/>
    <property type="project" value="UniProtKB-KW"/>
</dbReference>
<sequence>MPSLSAIVTGGASGIGEAVATKLASRGVNVTIADLDTKAGEALAKKLETDFGAAAVFVRTDVSQEDDVKAMVEAAVKRFGRLDFAANCAGVSETVWDEEQSITTRDFDRVYSINAKGVWLCQKHEAAQMQRQPPRPISLSGPSSSRTIPGQRGSIVHISSVCGLISQGLGAYTPAKHAVLGITKNGAKFYGKDQIRVNAVCPGWVYTPLLEKVMGQQGVAGTAETEQSPVLDRIMLGRMSFPEEQASVISFLLSDDSSYINGAHIVVDGGFVDIHP</sequence>
<protein>
    <submittedName>
        <fullName evidence="6">Uncharacterized protein</fullName>
    </submittedName>
</protein>
<dbReference type="AlphaFoldDB" id="A0A0D2FDV5"/>
<dbReference type="InterPro" id="IPR002347">
    <property type="entry name" value="SDR_fam"/>
</dbReference>
<accession>A0A0D2FDV5</accession>
<dbReference type="PANTHER" id="PTHR43180">
    <property type="entry name" value="3-OXOACYL-(ACYL-CARRIER-PROTEIN) REDUCTASE (AFU_ORTHOLOGUE AFUA_6G11210)"/>
    <property type="match status" value="1"/>
</dbReference>
<dbReference type="PRINTS" id="PR00081">
    <property type="entry name" value="GDHRDH"/>
</dbReference>
<dbReference type="OrthoDB" id="5840532at2759"/>
<dbReference type="STRING" id="1442368.A0A0D2FDV5"/>
<evidence type="ECO:0000256" key="1">
    <source>
        <dbReference type="ARBA" id="ARBA00006484"/>
    </source>
</evidence>
<keyword evidence="4" id="KW-0520">NAD</keyword>
<organism evidence="6 7">
    <name type="scientific">Fonsecaea pedrosoi CBS 271.37</name>
    <dbReference type="NCBI Taxonomy" id="1442368"/>
    <lineage>
        <taxon>Eukaryota</taxon>
        <taxon>Fungi</taxon>
        <taxon>Dikarya</taxon>
        <taxon>Ascomycota</taxon>
        <taxon>Pezizomycotina</taxon>
        <taxon>Eurotiomycetes</taxon>
        <taxon>Chaetothyriomycetidae</taxon>
        <taxon>Chaetothyriales</taxon>
        <taxon>Herpotrichiellaceae</taxon>
        <taxon>Fonsecaea</taxon>
    </lineage>
</organism>
<evidence type="ECO:0000256" key="5">
    <source>
        <dbReference type="ARBA" id="ARBA00023098"/>
    </source>
</evidence>
<name>A0A0D2FDV5_9EURO</name>
<dbReference type="SUPFAM" id="SSF51735">
    <property type="entry name" value="NAD(P)-binding Rossmann-fold domains"/>
    <property type="match status" value="1"/>
</dbReference>
<dbReference type="HOGENOM" id="CLU_010194_1_0_1"/>
<comment type="similarity">
    <text evidence="1">Belongs to the short-chain dehydrogenases/reductases (SDR) family.</text>
</comment>
<keyword evidence="7" id="KW-1185">Reference proteome</keyword>
<dbReference type="InterPro" id="IPR036291">
    <property type="entry name" value="NAD(P)-bd_dom_sf"/>
</dbReference>
<evidence type="ECO:0000256" key="4">
    <source>
        <dbReference type="ARBA" id="ARBA00023027"/>
    </source>
</evidence>
<keyword evidence="5" id="KW-0443">Lipid metabolism</keyword>
<evidence type="ECO:0000256" key="2">
    <source>
        <dbReference type="ARBA" id="ARBA00022857"/>
    </source>
</evidence>
<dbReference type="RefSeq" id="XP_013288610.1">
    <property type="nucleotide sequence ID" value="XM_013433156.1"/>
</dbReference>
<keyword evidence="2" id="KW-0521">NADP</keyword>
<keyword evidence="3" id="KW-0560">Oxidoreductase</keyword>